<dbReference type="InParanoid" id="D8MBT9"/>
<dbReference type="OrthoDB" id="10249667at2759"/>
<dbReference type="PANTHER" id="PTHR22798">
    <property type="entry name" value="MCT-1 PROTEIN"/>
    <property type="match status" value="1"/>
</dbReference>
<dbReference type="OMA" id="GVENIHY"/>
<dbReference type="Pfam" id="PF01472">
    <property type="entry name" value="PUA"/>
    <property type="match status" value="1"/>
</dbReference>
<dbReference type="CDD" id="cd11609">
    <property type="entry name" value="MCT1_N"/>
    <property type="match status" value="1"/>
</dbReference>
<evidence type="ECO:0000256" key="2">
    <source>
        <dbReference type="ARBA" id="ARBA00022490"/>
    </source>
</evidence>
<dbReference type="NCBIfam" id="TIGR00451">
    <property type="entry name" value="unchar_dom_2"/>
    <property type="match status" value="1"/>
</dbReference>
<reference evidence="5" key="1">
    <citation type="submission" date="2010-02" db="EMBL/GenBank/DDBJ databases">
        <title>Sequencing and annotation of the Blastocystis hominis genome.</title>
        <authorList>
            <person name="Wincker P."/>
        </authorList>
    </citation>
    <scope>NUCLEOTIDE SEQUENCE</scope>
    <source>
        <strain evidence="5">Singapore isolate B</strain>
    </source>
</reference>
<dbReference type="Gene3D" id="3.10.400.20">
    <property type="match status" value="1"/>
</dbReference>
<dbReference type="Proteomes" id="UP000008312">
    <property type="component" value="Unassembled WGS sequence"/>
</dbReference>
<dbReference type="InterPro" id="IPR016437">
    <property type="entry name" value="MCT-1/Tma20"/>
</dbReference>
<dbReference type="SMART" id="SM00359">
    <property type="entry name" value="PUA"/>
    <property type="match status" value="1"/>
</dbReference>
<dbReference type="SUPFAM" id="SSF88697">
    <property type="entry name" value="PUA domain-like"/>
    <property type="match status" value="1"/>
</dbReference>
<dbReference type="EMBL" id="FN668691">
    <property type="protein sequence ID" value="CBK25528.2"/>
    <property type="molecule type" value="Genomic_DNA"/>
</dbReference>
<dbReference type="CDD" id="cd21155">
    <property type="entry name" value="PUA_MCTS-1-like"/>
    <property type="match status" value="1"/>
</dbReference>
<dbReference type="InterPro" id="IPR041366">
    <property type="entry name" value="Pre-PUA"/>
</dbReference>
<dbReference type="PANTHER" id="PTHR22798:SF0">
    <property type="entry name" value="MALIGNANT T-CELL-AMPLIFIED SEQUENCE 1"/>
    <property type="match status" value="1"/>
</dbReference>
<evidence type="ECO:0000259" key="4">
    <source>
        <dbReference type="SMART" id="SM00359"/>
    </source>
</evidence>
<dbReference type="GO" id="GO:0005737">
    <property type="term" value="C:cytoplasm"/>
    <property type="evidence" value="ECO:0007669"/>
    <property type="project" value="UniProtKB-SubCell"/>
</dbReference>
<comment type="subcellular location">
    <subcellularLocation>
        <location evidence="1 3">Cytoplasm</location>
    </subcellularLocation>
</comment>
<feature type="domain" description="PUA" evidence="4">
    <location>
        <begin position="104"/>
        <end position="183"/>
    </location>
</feature>
<dbReference type="GeneID" id="24922101"/>
<sequence length="193" mass="21495">MPFSFSLHSETMFKKFYPNEFVISKSQVKASAGRGIRKAIIEQYPEFEKYADELFPKKENVVVAKCQNHIEIVIVNNKPLFYSVRDGPFFPVMRVLLRAPDMMKSVQVDKGAIKFVLGGANIMCRGITSPGGRLPDGLEKGEPVAIFAEGKENPLAVGEMAMSSAEIKEKNEGIGIFLGNYLNDGLWQCLNLE</sequence>
<dbReference type="PROSITE" id="PS50890">
    <property type="entry name" value="PUA"/>
    <property type="match status" value="1"/>
</dbReference>
<organism evidence="5">
    <name type="scientific">Blastocystis hominis</name>
    <dbReference type="NCBI Taxonomy" id="12968"/>
    <lineage>
        <taxon>Eukaryota</taxon>
        <taxon>Sar</taxon>
        <taxon>Stramenopiles</taxon>
        <taxon>Bigyra</taxon>
        <taxon>Opalozoa</taxon>
        <taxon>Opalinata</taxon>
        <taxon>Blastocystidae</taxon>
        <taxon>Blastocystis</taxon>
    </lineage>
</organism>
<dbReference type="GO" id="GO:0003723">
    <property type="term" value="F:RNA binding"/>
    <property type="evidence" value="ECO:0007669"/>
    <property type="project" value="InterPro"/>
</dbReference>
<evidence type="ECO:0000256" key="1">
    <source>
        <dbReference type="ARBA" id="ARBA00004496"/>
    </source>
</evidence>
<name>D8MBT9_BLAHO</name>
<dbReference type="InterPro" id="IPR002478">
    <property type="entry name" value="PUA"/>
</dbReference>
<dbReference type="RefSeq" id="XP_012899576.1">
    <property type="nucleotide sequence ID" value="XM_013044122.1"/>
</dbReference>
<dbReference type="InterPro" id="IPR004521">
    <property type="entry name" value="Uncharacterised_CHP00451"/>
</dbReference>
<evidence type="ECO:0000313" key="5">
    <source>
        <dbReference type="EMBL" id="CBK25528.2"/>
    </source>
</evidence>
<gene>
    <name evidence="5" type="ORF">GSBLH_T00005121001</name>
</gene>
<dbReference type="AlphaFoldDB" id="D8MBT9"/>
<dbReference type="PIRSF" id="PIRSF005067">
    <property type="entry name" value="Tma_RNA-bind_prd"/>
    <property type="match status" value="1"/>
</dbReference>
<dbReference type="InterPro" id="IPR015947">
    <property type="entry name" value="PUA-like_sf"/>
</dbReference>
<protein>
    <recommendedName>
        <fullName evidence="4">PUA domain-containing protein</fullName>
    </recommendedName>
</protein>
<proteinExistence type="predicted"/>
<dbReference type="FunCoup" id="D8MBT9">
    <property type="interactions" value="270"/>
</dbReference>
<keyword evidence="6" id="KW-1185">Reference proteome</keyword>
<evidence type="ECO:0000256" key="3">
    <source>
        <dbReference type="PIRNR" id="PIRNR005067"/>
    </source>
</evidence>
<dbReference type="Pfam" id="PF17832">
    <property type="entry name" value="Pre-PUA"/>
    <property type="match status" value="1"/>
</dbReference>
<keyword evidence="2 3" id="KW-0963">Cytoplasm</keyword>
<evidence type="ECO:0000313" key="6">
    <source>
        <dbReference type="Proteomes" id="UP000008312"/>
    </source>
</evidence>
<accession>D8MBT9</accession>
<dbReference type="GO" id="GO:0001731">
    <property type="term" value="P:formation of translation preinitiation complex"/>
    <property type="evidence" value="ECO:0007669"/>
    <property type="project" value="TreeGrafter"/>
</dbReference>